<dbReference type="AlphaFoldDB" id="A0A8H7RY71"/>
<evidence type="ECO:0000313" key="1">
    <source>
        <dbReference type="EMBL" id="KAG2219989.1"/>
    </source>
</evidence>
<dbReference type="PANTHER" id="PTHR36986">
    <property type="entry name" value="UPF0643 PROTEIN PB2B2.08"/>
    <property type="match status" value="1"/>
</dbReference>
<keyword evidence="2" id="KW-1185">Reference proteome</keyword>
<protein>
    <submittedName>
        <fullName evidence="1">Uncharacterized protein</fullName>
    </submittedName>
</protein>
<organism evidence="1 2">
    <name type="scientific">Circinella minor</name>
    <dbReference type="NCBI Taxonomy" id="1195481"/>
    <lineage>
        <taxon>Eukaryota</taxon>
        <taxon>Fungi</taxon>
        <taxon>Fungi incertae sedis</taxon>
        <taxon>Mucoromycota</taxon>
        <taxon>Mucoromycotina</taxon>
        <taxon>Mucoromycetes</taxon>
        <taxon>Mucorales</taxon>
        <taxon>Lichtheimiaceae</taxon>
        <taxon>Circinella</taxon>
    </lineage>
</organism>
<evidence type="ECO:0000313" key="2">
    <source>
        <dbReference type="Proteomes" id="UP000646827"/>
    </source>
</evidence>
<dbReference type="PANTHER" id="PTHR36986:SF1">
    <property type="entry name" value="UPF0643 PROTEIN PB2B2.08"/>
    <property type="match status" value="1"/>
</dbReference>
<gene>
    <name evidence="1" type="ORF">INT45_001888</name>
</gene>
<dbReference type="EMBL" id="JAEPRB010000156">
    <property type="protein sequence ID" value="KAG2219989.1"/>
    <property type="molecule type" value="Genomic_DNA"/>
</dbReference>
<name>A0A8H7RY71_9FUNG</name>
<dbReference type="Proteomes" id="UP000646827">
    <property type="component" value="Unassembled WGS sequence"/>
</dbReference>
<comment type="caution">
    <text evidence="1">The sequence shown here is derived from an EMBL/GenBank/DDBJ whole genome shotgun (WGS) entry which is preliminary data.</text>
</comment>
<accession>A0A8H7RY71</accession>
<sequence length="217" mass="24730">MISNNNNQQQSVSVPTNVNQDARDIEQAIVAQDLQGRSILNDTVGPSGWTNESPEDLANFIESLRPVDKVLLDKALPYFHVVTDDYVHVSIVDTFNWNETAQRLGKEAEGEWFIVAFRSVRKADADSQLLYEADARAQQEAVHSGGLLKYWYGDLNEHRECLAMCIWVDREYALKATRKPLHLKAAKLASQMYESYQLERYSLVKRAGEEVFHIKAL</sequence>
<reference evidence="1 2" key="1">
    <citation type="submission" date="2020-12" db="EMBL/GenBank/DDBJ databases">
        <title>Metabolic potential, ecology and presence of endohyphal bacteria is reflected in genomic diversity of Mucoromycotina.</title>
        <authorList>
            <person name="Muszewska A."/>
            <person name="Okrasinska A."/>
            <person name="Steczkiewicz K."/>
            <person name="Drgas O."/>
            <person name="Orlowska M."/>
            <person name="Perlinska-Lenart U."/>
            <person name="Aleksandrzak-Piekarczyk T."/>
            <person name="Szatraj K."/>
            <person name="Zielenkiewicz U."/>
            <person name="Pilsyk S."/>
            <person name="Malc E."/>
            <person name="Mieczkowski P."/>
            <person name="Kruszewska J.S."/>
            <person name="Biernat P."/>
            <person name="Pawlowska J."/>
        </authorList>
    </citation>
    <scope>NUCLEOTIDE SEQUENCE [LARGE SCALE GENOMIC DNA]</scope>
    <source>
        <strain evidence="1 2">CBS 142.35</strain>
    </source>
</reference>
<proteinExistence type="predicted"/>
<dbReference type="OrthoDB" id="2140489at2759"/>